<keyword evidence="2" id="KW-1185">Reference proteome</keyword>
<gene>
    <name evidence="1" type="ORF">HAPAU_35510</name>
</gene>
<protein>
    <submittedName>
        <fullName evidence="1">Uncharacterized protein</fullName>
    </submittedName>
</protein>
<evidence type="ECO:0000313" key="1">
    <source>
        <dbReference type="EMBL" id="KYH24568.1"/>
    </source>
</evidence>
<sequence length="82" mass="9412">MMKTRLKSIVPMFGGGTYYVTTLNFLLNFINSHQPTTDELIEWHRCTDFVVGVECHQPARGKLLIESLVLSSGNDEPRKEHY</sequence>
<proteinExistence type="predicted"/>
<dbReference type="Proteomes" id="UP000075321">
    <property type="component" value="Unassembled WGS sequence"/>
</dbReference>
<dbReference type="EMBL" id="LTAZ01000013">
    <property type="protein sequence ID" value="KYH24568.1"/>
    <property type="molecule type" value="Genomic_DNA"/>
</dbReference>
<accession>A0A151AA38</accession>
<comment type="caution">
    <text evidence="1">The sequence shown here is derived from an EMBL/GenBank/DDBJ whole genome shotgun (WGS) entry which is preliminary data.</text>
</comment>
<dbReference type="AlphaFoldDB" id="A0A151AA38"/>
<name>A0A151AA38_9EURY</name>
<organism evidence="1 2">
    <name type="scientific">Halalkalicoccus paucihalophilus</name>
    <dbReference type="NCBI Taxonomy" id="1008153"/>
    <lineage>
        <taxon>Archaea</taxon>
        <taxon>Methanobacteriati</taxon>
        <taxon>Methanobacteriota</taxon>
        <taxon>Stenosarchaea group</taxon>
        <taxon>Halobacteria</taxon>
        <taxon>Halobacteriales</taxon>
        <taxon>Halococcaceae</taxon>
        <taxon>Halalkalicoccus</taxon>
    </lineage>
</organism>
<reference evidence="1 2" key="1">
    <citation type="submission" date="2016-02" db="EMBL/GenBank/DDBJ databases">
        <title>Genome sequence of Halalkalicoccus paucihalophilus DSM 24557.</title>
        <authorList>
            <person name="Poehlein A."/>
            <person name="Daniel R."/>
        </authorList>
    </citation>
    <scope>NUCLEOTIDE SEQUENCE [LARGE SCALE GENOMIC DNA]</scope>
    <source>
        <strain evidence="1 2">DSM 24557</strain>
    </source>
</reference>
<evidence type="ECO:0000313" key="2">
    <source>
        <dbReference type="Proteomes" id="UP000075321"/>
    </source>
</evidence>